<keyword evidence="3" id="KW-1003">Cell membrane</keyword>
<dbReference type="PROSITE" id="PS00211">
    <property type="entry name" value="ABC_TRANSPORTER_1"/>
    <property type="match status" value="1"/>
</dbReference>
<dbReference type="InterPro" id="IPR050683">
    <property type="entry name" value="Bact_Polysacc_Export_ATP-bd"/>
</dbReference>
<dbReference type="InterPro" id="IPR003439">
    <property type="entry name" value="ABC_transporter-like_ATP-bd"/>
</dbReference>
<keyword evidence="2" id="KW-0813">Transport</keyword>
<dbReference type="SMART" id="SM00382">
    <property type="entry name" value="AAA"/>
    <property type="match status" value="1"/>
</dbReference>
<proteinExistence type="inferred from homology"/>
<dbReference type="GO" id="GO:0016020">
    <property type="term" value="C:membrane"/>
    <property type="evidence" value="ECO:0007669"/>
    <property type="project" value="InterPro"/>
</dbReference>
<protein>
    <recommendedName>
        <fullName evidence="6">ABC transporter domain-containing protein</fullName>
    </recommendedName>
</protein>
<dbReference type="GO" id="GO:0005524">
    <property type="term" value="F:ATP binding"/>
    <property type="evidence" value="ECO:0007669"/>
    <property type="project" value="UniProtKB-KW"/>
</dbReference>
<dbReference type="PROSITE" id="PS50893">
    <property type="entry name" value="ABC_TRANSPORTER_2"/>
    <property type="match status" value="1"/>
</dbReference>
<dbReference type="PANTHER" id="PTHR46743">
    <property type="entry name" value="TEICHOIC ACIDS EXPORT ATP-BINDING PROTEIN TAGH"/>
    <property type="match status" value="1"/>
</dbReference>
<name>A0AAN1W044_9PROT</name>
<dbReference type="Gene3D" id="2.70.50.60">
    <property type="entry name" value="abc- transporter (atp binding component) like domain"/>
    <property type="match status" value="1"/>
</dbReference>
<accession>A0AAN1W044</accession>
<dbReference type="InterPro" id="IPR015860">
    <property type="entry name" value="ABC_transpr_TagH-like"/>
</dbReference>
<evidence type="ECO:0000256" key="5">
    <source>
        <dbReference type="ARBA" id="ARBA00022840"/>
    </source>
</evidence>
<dbReference type="PANTHER" id="PTHR46743:SF2">
    <property type="entry name" value="TEICHOIC ACIDS EXPORT ATP-BINDING PROTEIN TAGH"/>
    <property type="match status" value="1"/>
</dbReference>
<dbReference type="CDD" id="cd03220">
    <property type="entry name" value="ABC_KpsT_Wzt"/>
    <property type="match status" value="1"/>
</dbReference>
<comment type="similarity">
    <text evidence="1">Belongs to the ABC transporter superfamily.</text>
</comment>
<dbReference type="GO" id="GO:0016887">
    <property type="term" value="F:ATP hydrolysis activity"/>
    <property type="evidence" value="ECO:0007669"/>
    <property type="project" value="InterPro"/>
</dbReference>
<dbReference type="Pfam" id="PF00005">
    <property type="entry name" value="ABC_tran"/>
    <property type="match status" value="1"/>
</dbReference>
<evidence type="ECO:0000313" key="7">
    <source>
        <dbReference type="EMBL" id="BBJ00026.1"/>
    </source>
</evidence>
<dbReference type="Proteomes" id="UP001319121">
    <property type="component" value="Chromosome"/>
</dbReference>
<evidence type="ECO:0000256" key="1">
    <source>
        <dbReference type="ARBA" id="ARBA00005417"/>
    </source>
</evidence>
<organism evidence="7 8">
    <name type="scientific">Ferrigenium kumadai</name>
    <dbReference type="NCBI Taxonomy" id="1682490"/>
    <lineage>
        <taxon>Bacteria</taxon>
        <taxon>Pseudomonadati</taxon>
        <taxon>Pseudomonadota</taxon>
        <taxon>Betaproteobacteria</taxon>
        <taxon>Nitrosomonadales</taxon>
        <taxon>Gallionellaceae</taxon>
        <taxon>Ferrigenium</taxon>
    </lineage>
</organism>
<dbReference type="AlphaFoldDB" id="A0AAN1W044"/>
<dbReference type="InterPro" id="IPR027417">
    <property type="entry name" value="P-loop_NTPase"/>
</dbReference>
<keyword evidence="8" id="KW-1185">Reference proteome</keyword>
<dbReference type="KEGG" id="fku:FGKAn22_17180"/>
<reference evidence="7 8" key="1">
    <citation type="submission" date="2019-03" db="EMBL/GenBank/DDBJ databases">
        <title>Complete genome sequence of Ferrigenium kumadai strain An22, a microaerophilic iron-oxidizing bacterium isolated from a paddy field soil.</title>
        <authorList>
            <person name="Watanabe T."/>
            <person name="Asakawa S."/>
        </authorList>
    </citation>
    <scope>NUCLEOTIDE SEQUENCE [LARGE SCALE GENOMIC DNA]</scope>
    <source>
        <strain evidence="7 8">An22</strain>
    </source>
</reference>
<dbReference type="GO" id="GO:0140359">
    <property type="term" value="F:ABC-type transporter activity"/>
    <property type="evidence" value="ECO:0007669"/>
    <property type="project" value="InterPro"/>
</dbReference>
<dbReference type="InterPro" id="IPR003593">
    <property type="entry name" value="AAA+_ATPase"/>
</dbReference>
<dbReference type="EMBL" id="AP019536">
    <property type="protein sequence ID" value="BBJ00026.1"/>
    <property type="molecule type" value="Genomic_DNA"/>
</dbReference>
<keyword evidence="4" id="KW-0547">Nucleotide-binding</keyword>
<dbReference type="SUPFAM" id="SSF52540">
    <property type="entry name" value="P-loop containing nucleoside triphosphate hydrolases"/>
    <property type="match status" value="1"/>
</dbReference>
<evidence type="ECO:0000256" key="4">
    <source>
        <dbReference type="ARBA" id="ARBA00022741"/>
    </source>
</evidence>
<dbReference type="InterPro" id="IPR017871">
    <property type="entry name" value="ABC_transporter-like_CS"/>
</dbReference>
<evidence type="ECO:0000256" key="2">
    <source>
        <dbReference type="ARBA" id="ARBA00022448"/>
    </source>
</evidence>
<dbReference type="Gene3D" id="3.40.50.300">
    <property type="entry name" value="P-loop containing nucleotide triphosphate hydrolases"/>
    <property type="match status" value="1"/>
</dbReference>
<evidence type="ECO:0000259" key="6">
    <source>
        <dbReference type="PROSITE" id="PS50893"/>
    </source>
</evidence>
<evidence type="ECO:0000313" key="8">
    <source>
        <dbReference type="Proteomes" id="UP001319121"/>
    </source>
</evidence>
<gene>
    <name evidence="7" type="ORF">FGKAn22_17180</name>
</gene>
<feature type="domain" description="ABC transporter" evidence="6">
    <location>
        <begin position="9"/>
        <end position="250"/>
    </location>
</feature>
<sequence length="405" mass="45165">MPMHSDIAISVRNLTKNYRIFGHPTDRIKQALTLGRMHFHREFTALQDVSFDIQKGETVGIIGRNGSGKSTLLQLICGILKPSCGSVEVNGRISALLELGAGFNPEFTGRENVYFQGALMGISKDEMDERFDEIASFADIGEFIDQPVRTYSSGMFVRLAFAVSIRVDPEILIVDEALSVGDMEFQAKSFQAMRKMQEDGLSIFLVTHSLPLVRNFCQRAIWLDHGKLIKAGPASEICREYASHTQAAPESIRSQIKSAAEMAVFEPNKTTGISIKQVSLDKQSLYVGDNLSISVSLTFFKEVNASEFGVGIIVYHDDGRLCTLFNTIRDNVIPEVPDDCIKLEIPKISFIPGHYLVSVNVCDYAGVFSFDKLDHCAAFEVMEEFNLNGIPRWEGEIACEHRWTK</sequence>
<evidence type="ECO:0000256" key="3">
    <source>
        <dbReference type="ARBA" id="ARBA00022475"/>
    </source>
</evidence>
<keyword evidence="5" id="KW-0067">ATP-binding</keyword>
<keyword evidence="3" id="KW-0472">Membrane</keyword>